<dbReference type="InterPro" id="IPR036291">
    <property type="entry name" value="NAD(P)-bd_dom_sf"/>
</dbReference>
<evidence type="ECO:0000256" key="1">
    <source>
        <dbReference type="SAM" id="Coils"/>
    </source>
</evidence>
<dbReference type="AlphaFoldDB" id="A0AAV6Y6N4"/>
<dbReference type="Pfam" id="PF13460">
    <property type="entry name" value="NAD_binding_10"/>
    <property type="match status" value="1"/>
</dbReference>
<name>A0AAV6Y6N4_9LAMI</name>
<evidence type="ECO:0000313" key="5">
    <source>
        <dbReference type="Proteomes" id="UP000826271"/>
    </source>
</evidence>
<evidence type="ECO:0000259" key="3">
    <source>
        <dbReference type="Pfam" id="PF13460"/>
    </source>
</evidence>
<dbReference type="PANTHER" id="PTHR47711:SF2">
    <property type="entry name" value="PROTEIN PLASTID TRANSCRIPTIONALLY ACTIVE 16, CHLOROPLASTIC"/>
    <property type="match status" value="1"/>
</dbReference>
<reference evidence="4" key="1">
    <citation type="submission" date="2019-10" db="EMBL/GenBank/DDBJ databases">
        <authorList>
            <person name="Zhang R."/>
            <person name="Pan Y."/>
            <person name="Wang J."/>
            <person name="Ma R."/>
            <person name="Yu S."/>
        </authorList>
    </citation>
    <scope>NUCLEOTIDE SEQUENCE</scope>
    <source>
        <strain evidence="4">LA-IB0</strain>
        <tissue evidence="4">Leaf</tissue>
    </source>
</reference>
<proteinExistence type="predicted"/>
<feature type="region of interest" description="Disordered" evidence="2">
    <location>
        <begin position="427"/>
        <end position="498"/>
    </location>
</feature>
<dbReference type="EMBL" id="WHWC01000002">
    <property type="protein sequence ID" value="KAG8387902.1"/>
    <property type="molecule type" value="Genomic_DNA"/>
</dbReference>
<feature type="compositionally biased region" description="Basic and acidic residues" evidence="2">
    <location>
        <begin position="477"/>
        <end position="497"/>
    </location>
</feature>
<gene>
    <name evidence="4" type="ORF">BUALT_Bualt02G0069700</name>
</gene>
<organism evidence="4 5">
    <name type="scientific">Buddleja alternifolia</name>
    <dbReference type="NCBI Taxonomy" id="168488"/>
    <lineage>
        <taxon>Eukaryota</taxon>
        <taxon>Viridiplantae</taxon>
        <taxon>Streptophyta</taxon>
        <taxon>Embryophyta</taxon>
        <taxon>Tracheophyta</taxon>
        <taxon>Spermatophyta</taxon>
        <taxon>Magnoliopsida</taxon>
        <taxon>eudicotyledons</taxon>
        <taxon>Gunneridae</taxon>
        <taxon>Pentapetalae</taxon>
        <taxon>asterids</taxon>
        <taxon>lamiids</taxon>
        <taxon>Lamiales</taxon>
        <taxon>Scrophulariaceae</taxon>
        <taxon>Buddlejeae</taxon>
        <taxon>Buddleja</taxon>
    </lineage>
</organism>
<keyword evidence="5" id="KW-1185">Reference proteome</keyword>
<feature type="coiled-coil region" evidence="1">
    <location>
        <begin position="351"/>
        <end position="402"/>
    </location>
</feature>
<evidence type="ECO:0000313" key="4">
    <source>
        <dbReference type="EMBL" id="KAG8387902.1"/>
    </source>
</evidence>
<dbReference type="InterPro" id="IPR016040">
    <property type="entry name" value="NAD(P)-bd_dom"/>
</dbReference>
<keyword evidence="1" id="KW-0175">Coiled coil</keyword>
<accession>A0AAV6Y6N4</accession>
<protein>
    <recommendedName>
        <fullName evidence="3">NAD(P)-binding domain-containing protein</fullName>
    </recommendedName>
</protein>
<feature type="domain" description="NAD(P)-binding" evidence="3">
    <location>
        <begin position="96"/>
        <end position="307"/>
    </location>
</feature>
<dbReference type="Gene3D" id="3.40.50.720">
    <property type="entry name" value="NAD(P)-binding Rossmann-like Domain"/>
    <property type="match status" value="1"/>
</dbReference>
<dbReference type="Proteomes" id="UP000826271">
    <property type="component" value="Unassembled WGS sequence"/>
</dbReference>
<dbReference type="SUPFAM" id="SSF51735">
    <property type="entry name" value="NAD(P)-binding Rossmann-fold domains"/>
    <property type="match status" value="1"/>
</dbReference>
<dbReference type="PANTHER" id="PTHR47711">
    <property type="entry name" value="PROTEIN PLASTID TRANSCRIPTIONALLY ACTIVE 16, CHLOROPLASTIC"/>
    <property type="match status" value="1"/>
</dbReference>
<sequence>MAPTLTSNSFLLTTTPHSRITLKRHHSSLTVYAKKAGPLSVIGKSGDVEGQDNSSPFGFNFGDLKSLVPVVVANPSSGLSFGKERRKDPGTVFVAGATGQTGIRIAQTLLRQGFSVRAGVPDLASAQELARLAANYKIISNDESKRLNAVNSSFEDAESIAKAIGNASKVVVTIGPSENGPSDQVTTSDALQVIEAAQLANVSHVAIVYDGSSSATPSAYNNVLDGISSFFNNLFSRSQPLTIAEFLQKVVETTDVSYTLIKTKLTEDFSPESSYNIVVSPEGSVAVNDNKVAKSRIASLVADVFSNTTVAENKVVEVFTDPSAPSKSIDELFSPIPEDGRRKAYTESIAKAKAEEEAIKASEQAREAAEAAKKLEKEVKKLEQVEAEAASLAAEAQKKAQAAGASVEGLLNKAKGMSSGISWEKLSSQLKSAVQKSDDDEEPKVQVATVRGQAKARSLPSIKAVVKSSARQTPSSKSKDMPKPNAKKTESKKETRKVFGGLFKQETIYIDDD</sequence>
<evidence type="ECO:0000256" key="2">
    <source>
        <dbReference type="SAM" id="MobiDB-lite"/>
    </source>
</evidence>
<comment type="caution">
    <text evidence="4">The sequence shown here is derived from an EMBL/GenBank/DDBJ whole genome shotgun (WGS) entry which is preliminary data.</text>
</comment>